<comment type="pathway">
    <text evidence="2 8">Aromatic compound metabolism; beta-ketoadipate pathway; 5-oxo-4,5-dihydro-2-furylacetate from catechol: step 3/3.</text>
</comment>
<evidence type="ECO:0000256" key="1">
    <source>
        <dbReference type="ARBA" id="ARBA00001739"/>
    </source>
</evidence>
<name>A0A933L2L5_9HYPH</name>
<organism evidence="10 11">
    <name type="scientific">Devosia nanyangense</name>
    <dbReference type="NCBI Taxonomy" id="1228055"/>
    <lineage>
        <taxon>Bacteria</taxon>
        <taxon>Pseudomonadati</taxon>
        <taxon>Pseudomonadota</taxon>
        <taxon>Alphaproteobacteria</taxon>
        <taxon>Hyphomicrobiales</taxon>
        <taxon>Devosiaceae</taxon>
        <taxon>Devosia</taxon>
    </lineage>
</organism>
<evidence type="ECO:0000259" key="9">
    <source>
        <dbReference type="Pfam" id="PF02426"/>
    </source>
</evidence>
<evidence type="ECO:0000256" key="2">
    <source>
        <dbReference type="ARBA" id="ARBA00005193"/>
    </source>
</evidence>
<dbReference type="SUPFAM" id="SSF54909">
    <property type="entry name" value="Dimeric alpha+beta barrel"/>
    <property type="match status" value="1"/>
</dbReference>
<dbReference type="EC" id="5.3.3.4" evidence="5 8"/>
<evidence type="ECO:0000256" key="6">
    <source>
        <dbReference type="ARBA" id="ARBA00022797"/>
    </source>
</evidence>
<dbReference type="Pfam" id="PF02426">
    <property type="entry name" value="MIase"/>
    <property type="match status" value="1"/>
</dbReference>
<dbReference type="InterPro" id="IPR003464">
    <property type="entry name" value="Muconolactone_d_Isoase"/>
</dbReference>
<dbReference type="InterPro" id="IPR026029">
    <property type="entry name" value="MLI_dom"/>
</dbReference>
<keyword evidence="7 8" id="KW-0413">Isomerase</keyword>
<evidence type="ECO:0000313" key="11">
    <source>
        <dbReference type="Proteomes" id="UP000782610"/>
    </source>
</evidence>
<evidence type="ECO:0000313" key="10">
    <source>
        <dbReference type="EMBL" id="MBI4921341.1"/>
    </source>
</evidence>
<sequence>MEFLVEIRTEWPPDGDPQRRAELVAAESKRAAELAAAGVLKKLWRIPGTWQNVGLWEAPDATALHQALSSLPFFPWLSIVVRPLAAHPNDPQSKT</sequence>
<evidence type="ECO:0000256" key="5">
    <source>
        <dbReference type="ARBA" id="ARBA00012070"/>
    </source>
</evidence>
<protein>
    <recommendedName>
        <fullName evidence="5 8">Muconolactone Delta-isomerase</fullName>
        <shortName evidence="8">MIase</shortName>
        <ecNumber evidence="5 8">5.3.3.4</ecNumber>
    </recommendedName>
</protein>
<comment type="catalytic activity">
    <reaction evidence="1 8">
        <text>(S)-muconolactone = (4,5-dihydro-5-oxofuran-2-yl)-acetate</text>
        <dbReference type="Rhea" id="RHEA:12348"/>
        <dbReference type="ChEBI" id="CHEBI:58425"/>
        <dbReference type="ChEBI" id="CHEBI:58736"/>
        <dbReference type="EC" id="5.3.3.4"/>
    </reaction>
</comment>
<dbReference type="EMBL" id="JACRAF010000018">
    <property type="protein sequence ID" value="MBI4921341.1"/>
    <property type="molecule type" value="Genomic_DNA"/>
</dbReference>
<dbReference type="PIRSF" id="PIRSF001486">
    <property type="entry name" value="CatC"/>
    <property type="match status" value="1"/>
</dbReference>
<reference evidence="10" key="1">
    <citation type="submission" date="2020-07" db="EMBL/GenBank/DDBJ databases">
        <title>Huge and variable diversity of episymbiotic CPR bacteria and DPANN archaea in groundwater ecosystems.</title>
        <authorList>
            <person name="He C.Y."/>
            <person name="Keren R."/>
            <person name="Whittaker M."/>
            <person name="Farag I.F."/>
            <person name="Doudna J."/>
            <person name="Cate J.H.D."/>
            <person name="Banfield J.F."/>
        </authorList>
    </citation>
    <scope>NUCLEOTIDE SEQUENCE</scope>
    <source>
        <strain evidence="10">NC_groundwater_1586_Pr3_B-0.1um_66_15</strain>
    </source>
</reference>
<dbReference type="InterPro" id="IPR011008">
    <property type="entry name" value="Dimeric_a/b-barrel"/>
</dbReference>
<keyword evidence="6 8" id="KW-0058">Aromatic hydrocarbons catabolism</keyword>
<dbReference type="Proteomes" id="UP000782610">
    <property type="component" value="Unassembled WGS sequence"/>
</dbReference>
<evidence type="ECO:0000256" key="8">
    <source>
        <dbReference type="PIRNR" id="PIRNR001486"/>
    </source>
</evidence>
<evidence type="ECO:0000256" key="4">
    <source>
        <dbReference type="ARBA" id="ARBA00011365"/>
    </source>
</evidence>
<dbReference type="GO" id="GO:0016159">
    <property type="term" value="F:muconolactone delta-isomerase activity"/>
    <property type="evidence" value="ECO:0007669"/>
    <property type="project" value="UniProtKB-EC"/>
</dbReference>
<accession>A0A933L2L5</accession>
<comment type="subunit">
    <text evidence="4">Homodecamer.</text>
</comment>
<dbReference type="AlphaFoldDB" id="A0A933L2L5"/>
<comment type="caution">
    <text evidence="10">The sequence shown here is derived from an EMBL/GenBank/DDBJ whole genome shotgun (WGS) entry which is preliminary data.</text>
</comment>
<comment type="similarity">
    <text evidence="3 8">Belongs to the muconolactone Delta-isomerase family.</text>
</comment>
<dbReference type="Gene3D" id="3.30.70.1060">
    <property type="entry name" value="Dimeric alpha+beta barrel"/>
    <property type="match status" value="1"/>
</dbReference>
<feature type="domain" description="Muconolactone isomerase" evidence="9">
    <location>
        <begin position="1"/>
        <end position="90"/>
    </location>
</feature>
<gene>
    <name evidence="10" type="ORF">HY834_06290</name>
</gene>
<proteinExistence type="inferred from homology"/>
<evidence type="ECO:0000256" key="7">
    <source>
        <dbReference type="ARBA" id="ARBA00023235"/>
    </source>
</evidence>
<evidence type="ECO:0000256" key="3">
    <source>
        <dbReference type="ARBA" id="ARBA00010882"/>
    </source>
</evidence>